<evidence type="ECO:0000313" key="2">
    <source>
        <dbReference type="EMBL" id="KAK2951331.1"/>
    </source>
</evidence>
<evidence type="ECO:0000313" key="3">
    <source>
        <dbReference type="Proteomes" id="UP001281761"/>
    </source>
</evidence>
<protein>
    <submittedName>
        <fullName evidence="2">Uncharacterized protein</fullName>
    </submittedName>
</protein>
<organism evidence="2 3">
    <name type="scientific">Blattamonas nauphoetae</name>
    <dbReference type="NCBI Taxonomy" id="2049346"/>
    <lineage>
        <taxon>Eukaryota</taxon>
        <taxon>Metamonada</taxon>
        <taxon>Preaxostyla</taxon>
        <taxon>Oxymonadida</taxon>
        <taxon>Blattamonas</taxon>
    </lineage>
</organism>
<reference evidence="2 3" key="1">
    <citation type="journal article" date="2022" name="bioRxiv">
        <title>Genomics of Preaxostyla Flagellates Illuminates Evolutionary Transitions and the Path Towards Mitochondrial Loss.</title>
        <authorList>
            <person name="Novak L.V.F."/>
            <person name="Treitli S.C."/>
            <person name="Pyrih J."/>
            <person name="Halakuc P."/>
            <person name="Pipaliya S.V."/>
            <person name="Vacek V."/>
            <person name="Brzon O."/>
            <person name="Soukal P."/>
            <person name="Eme L."/>
            <person name="Dacks J.B."/>
            <person name="Karnkowska A."/>
            <person name="Elias M."/>
            <person name="Hampl V."/>
        </authorList>
    </citation>
    <scope>NUCLEOTIDE SEQUENCE [LARGE SCALE GENOMIC DNA]</scope>
    <source>
        <strain evidence="2">NAU3</strain>
        <tissue evidence="2">Gut</tissue>
    </source>
</reference>
<gene>
    <name evidence="2" type="ORF">BLNAU_13710</name>
</gene>
<feature type="coiled-coil region" evidence="1">
    <location>
        <begin position="139"/>
        <end position="180"/>
    </location>
</feature>
<sequence length="393" mass="43434">MTEDLSAKIAALQRGIHVSDSTSILSLVLDIHQILLSNSDRPDVLLPIWENSFLEAVFSLVSPKLNTPLSLACGSLLATVFSCSPPSAFSPSALLTSCISEYFGTIAKSDFPSSACVQSQSVTDHCTTPHPPSPLEDATKENEERVMQLRIRIREAEKRESEAEAKLERLRRRVKETKERWRMECEDTRSHLKRQDEEPLAIHPLLITLSRAASWEVSGQTLTHKSSVFSTALVDHTLNSDASDCPEDKRDECVSFLLIVASDWLCSVAAADPRRGREPRLLPSNLLFFFSGASSHSLGADKVVFETGSVVELEVDLSSSPRKVHLVVNGVTVPVCCSNIPKSIKMGVCVFSFDLVEVSVLGMNDSIEFCSLRREPTTRVLCNNNHEESDWAH</sequence>
<keyword evidence="1" id="KW-0175">Coiled coil</keyword>
<comment type="caution">
    <text evidence="2">The sequence shown here is derived from an EMBL/GenBank/DDBJ whole genome shotgun (WGS) entry which is preliminary data.</text>
</comment>
<accession>A0ABQ9XH43</accession>
<dbReference type="EMBL" id="JARBJD010000120">
    <property type="protein sequence ID" value="KAK2951331.1"/>
    <property type="molecule type" value="Genomic_DNA"/>
</dbReference>
<keyword evidence="3" id="KW-1185">Reference proteome</keyword>
<proteinExistence type="predicted"/>
<name>A0ABQ9XH43_9EUKA</name>
<evidence type="ECO:0000256" key="1">
    <source>
        <dbReference type="SAM" id="Coils"/>
    </source>
</evidence>
<dbReference type="Proteomes" id="UP001281761">
    <property type="component" value="Unassembled WGS sequence"/>
</dbReference>